<dbReference type="Proteomes" id="UP001151760">
    <property type="component" value="Unassembled WGS sequence"/>
</dbReference>
<accession>A0ABQ5AJK8</accession>
<feature type="domain" description="DUF4371" evidence="1">
    <location>
        <begin position="73"/>
        <end position="150"/>
    </location>
</feature>
<dbReference type="EMBL" id="BQNB010012355">
    <property type="protein sequence ID" value="GJT02516.1"/>
    <property type="molecule type" value="Genomic_DNA"/>
</dbReference>
<evidence type="ECO:0000313" key="3">
    <source>
        <dbReference type="Proteomes" id="UP001151760"/>
    </source>
</evidence>
<dbReference type="PANTHER" id="PTHR11697">
    <property type="entry name" value="GENERAL TRANSCRIPTION FACTOR 2-RELATED ZINC FINGER PROTEIN"/>
    <property type="match status" value="1"/>
</dbReference>
<evidence type="ECO:0000313" key="2">
    <source>
        <dbReference type="EMBL" id="GJT02516.1"/>
    </source>
</evidence>
<sequence>MTLKSPTNQAREKYDALTKMKSSIQYVFDFRSKEDRRKYRARLLYTLCCLRYLLHQGMAIRGHDETEESSNRDESSDVSHKEQMSLCLRYVNKKGVVVESFIGVVHVKGTTALILRDAIHSLLAEHSFSPSKIRGQGYDGASNMKGEINGLKTLILKESSSAYYIHFSCKRNDMLKEAQAQKVAQAFDDDEIESGKCMNQELGLGRPGDTRWGSHYKLITNVISLYPVILDVLEKIGDSSNSDDQLKAETVCYALESFDFVFLAQLMKKLFGVANDLNYSLQRKDQDIVEAMSLVELTKEMLQLIRNDGWETHLKLTTSFCEKNGIEVPKMEDAYVPRGRKKRRQQHLTNLHHFRVEVFCTIIDLQLQELNNRFNEGPSTNSLGTRIRRELVIKGILKDGEWIEDPSSVKAEFADHFRCHFQQATITPPTLDTNMLNPLHECQCDFLERPFTRDEIKGVVWDCGGDRAPGPDGFTFNFFTSFWDLIEDDVVRFVHEFFRSSFFPKGCNSSFIALIPKVLNAKHVSDFRPISLIGCQYKIIGKL</sequence>
<dbReference type="PANTHER" id="PTHR11697:SF230">
    <property type="entry name" value="ZINC FINGER, MYM DOMAIN CONTAINING 1"/>
    <property type="match status" value="1"/>
</dbReference>
<dbReference type="SUPFAM" id="SSF53098">
    <property type="entry name" value="Ribonuclease H-like"/>
    <property type="match status" value="1"/>
</dbReference>
<keyword evidence="3" id="KW-1185">Reference proteome</keyword>
<comment type="caution">
    <text evidence="2">The sequence shown here is derived from an EMBL/GenBank/DDBJ whole genome shotgun (WGS) entry which is preliminary data.</text>
</comment>
<name>A0ABQ5AJK8_9ASTR</name>
<reference evidence="2" key="2">
    <citation type="submission" date="2022-01" db="EMBL/GenBank/DDBJ databases">
        <authorList>
            <person name="Yamashiro T."/>
            <person name="Shiraishi A."/>
            <person name="Satake H."/>
            <person name="Nakayama K."/>
        </authorList>
    </citation>
    <scope>NUCLEOTIDE SEQUENCE</scope>
</reference>
<dbReference type="Pfam" id="PF14291">
    <property type="entry name" value="DUF4371"/>
    <property type="match status" value="1"/>
</dbReference>
<organism evidence="2 3">
    <name type="scientific">Tanacetum coccineum</name>
    <dbReference type="NCBI Taxonomy" id="301880"/>
    <lineage>
        <taxon>Eukaryota</taxon>
        <taxon>Viridiplantae</taxon>
        <taxon>Streptophyta</taxon>
        <taxon>Embryophyta</taxon>
        <taxon>Tracheophyta</taxon>
        <taxon>Spermatophyta</taxon>
        <taxon>Magnoliopsida</taxon>
        <taxon>eudicotyledons</taxon>
        <taxon>Gunneridae</taxon>
        <taxon>Pentapetalae</taxon>
        <taxon>asterids</taxon>
        <taxon>campanulids</taxon>
        <taxon>Asterales</taxon>
        <taxon>Asteraceae</taxon>
        <taxon>Asteroideae</taxon>
        <taxon>Anthemideae</taxon>
        <taxon>Anthemidinae</taxon>
        <taxon>Tanacetum</taxon>
    </lineage>
</organism>
<proteinExistence type="predicted"/>
<protein>
    <submittedName>
        <fullName evidence="2">Zinc finger MYM-type protein 1-like protein</fullName>
    </submittedName>
</protein>
<reference evidence="2" key="1">
    <citation type="journal article" date="2022" name="Int. J. Mol. Sci.">
        <title>Draft Genome of Tanacetum Coccineum: Genomic Comparison of Closely Related Tanacetum-Family Plants.</title>
        <authorList>
            <person name="Yamashiro T."/>
            <person name="Shiraishi A."/>
            <person name="Nakayama K."/>
            <person name="Satake H."/>
        </authorList>
    </citation>
    <scope>NUCLEOTIDE SEQUENCE</scope>
</reference>
<dbReference type="InterPro" id="IPR012337">
    <property type="entry name" value="RNaseH-like_sf"/>
</dbReference>
<gene>
    <name evidence="2" type="ORF">Tco_0823685</name>
</gene>
<dbReference type="InterPro" id="IPR055298">
    <property type="entry name" value="AtLOH3-like"/>
</dbReference>
<evidence type="ECO:0000259" key="1">
    <source>
        <dbReference type="Pfam" id="PF14291"/>
    </source>
</evidence>
<dbReference type="InterPro" id="IPR025398">
    <property type="entry name" value="DUF4371"/>
</dbReference>